<evidence type="ECO:0000259" key="5">
    <source>
        <dbReference type="Pfam" id="PF18962"/>
    </source>
</evidence>
<organism evidence="6">
    <name type="scientific">Lentimicrobium saccharophilum</name>
    <dbReference type="NCBI Taxonomy" id="1678841"/>
    <lineage>
        <taxon>Bacteria</taxon>
        <taxon>Pseudomonadati</taxon>
        <taxon>Bacteroidota</taxon>
        <taxon>Bacteroidia</taxon>
        <taxon>Bacteroidales</taxon>
        <taxon>Lentimicrobiaceae</taxon>
        <taxon>Lentimicrobium</taxon>
    </lineage>
</organism>
<dbReference type="GO" id="GO:0004518">
    <property type="term" value="F:nuclease activity"/>
    <property type="evidence" value="ECO:0007669"/>
    <property type="project" value="UniProtKB-KW"/>
</dbReference>
<comment type="similarity">
    <text evidence="1">Belongs to the EndA/NucM nuclease family.</text>
</comment>
<proteinExistence type="inferred from homology"/>
<evidence type="ECO:0000313" key="7">
    <source>
        <dbReference type="Proteomes" id="UP000053091"/>
    </source>
</evidence>
<keyword evidence="4" id="KW-0732">Signal</keyword>
<dbReference type="STRING" id="1678841.TBC1_1152"/>
<dbReference type="InterPro" id="IPR044925">
    <property type="entry name" value="His-Me_finger_sf"/>
</dbReference>
<sequence length="345" mass="39090">MKKALFIFLLPLFGAAVAQPPAGYYNNASGLTGTALQAALHSIIDNHNVISYSGLWTAFETTDDKPNGQVWDMYSNCSWTFGADQCGNYNSECDCYNREHSWPKSWFDDQAPMNSDLFHIYPTDGWVNNKRSNYPFGTVSSPTYTSGNGSKLGNCSYPGYSGVVFEPISEYKGDFARTYFYMSVRYYNEDSNWPGSDMTIGAQLRPWALAMMLEWHQNDPVSTKETERNNAVYAYQQNRNPFIDHPEFALQIWGDPTGIYADKINRQIRVYPVPAENFCVVDHNGFYQPQFVTITITDITGKQYTTDYTADGFNVNVNTSMLNRGIYFIAIEEPGKLPAYAKIIK</sequence>
<dbReference type="PANTHER" id="PTHR33607:SF2">
    <property type="entry name" value="ENDONUCLEASE-1"/>
    <property type="match status" value="1"/>
</dbReference>
<keyword evidence="7" id="KW-1185">Reference proteome</keyword>
<reference evidence="6" key="1">
    <citation type="journal article" date="2015" name="Genome Announc.">
        <title>Draft Genome Sequence of Bacteroidales Strain TBC1, a Novel Isolate from a Methanogenic Wastewater Treatment System.</title>
        <authorList>
            <person name="Tourlousse D.M."/>
            <person name="Matsuura N."/>
            <person name="Sun L."/>
            <person name="Toyonaga M."/>
            <person name="Kuroda K."/>
            <person name="Ohashi A."/>
            <person name="Cruz R."/>
            <person name="Yamaguchi T."/>
            <person name="Sekiguchi Y."/>
        </authorList>
    </citation>
    <scope>NUCLEOTIDE SEQUENCE [LARGE SCALE GENOMIC DNA]</scope>
    <source>
        <strain evidence="6">TBC1</strain>
    </source>
</reference>
<dbReference type="SUPFAM" id="SSF54060">
    <property type="entry name" value="His-Me finger endonucleases"/>
    <property type="match status" value="1"/>
</dbReference>
<dbReference type="RefSeq" id="WP_062036815.1">
    <property type="nucleotide sequence ID" value="NZ_DF968182.1"/>
</dbReference>
<dbReference type="Pfam" id="PF04231">
    <property type="entry name" value="Endonuclease_1"/>
    <property type="match status" value="1"/>
</dbReference>
<evidence type="ECO:0000256" key="4">
    <source>
        <dbReference type="SAM" id="SignalP"/>
    </source>
</evidence>
<keyword evidence="2" id="KW-0540">Nuclease</keyword>
<accession>A0A0S7BN48</accession>
<gene>
    <name evidence="6" type="ORF">TBC1_1152</name>
</gene>
<dbReference type="EMBL" id="DF968182">
    <property type="protein sequence ID" value="GAP41925.1"/>
    <property type="molecule type" value="Genomic_DNA"/>
</dbReference>
<dbReference type="GO" id="GO:0016787">
    <property type="term" value="F:hydrolase activity"/>
    <property type="evidence" value="ECO:0007669"/>
    <property type="project" value="UniProtKB-KW"/>
</dbReference>
<feature type="domain" description="Secretion system C-terminal sorting" evidence="5">
    <location>
        <begin position="270"/>
        <end position="335"/>
    </location>
</feature>
<evidence type="ECO:0000313" key="6">
    <source>
        <dbReference type="EMBL" id="GAP41925.1"/>
    </source>
</evidence>
<evidence type="ECO:0000256" key="2">
    <source>
        <dbReference type="ARBA" id="ARBA00022722"/>
    </source>
</evidence>
<feature type="chain" id="PRO_5006633055" evidence="4">
    <location>
        <begin position="19"/>
        <end position="345"/>
    </location>
</feature>
<dbReference type="NCBIfam" id="TIGR04183">
    <property type="entry name" value="Por_Secre_tail"/>
    <property type="match status" value="1"/>
</dbReference>
<dbReference type="Pfam" id="PF18962">
    <property type="entry name" value="Por_Secre_tail"/>
    <property type="match status" value="1"/>
</dbReference>
<feature type="signal peptide" evidence="4">
    <location>
        <begin position="1"/>
        <end position="18"/>
    </location>
</feature>
<dbReference type="AlphaFoldDB" id="A0A0S7BN48"/>
<dbReference type="InterPro" id="IPR007346">
    <property type="entry name" value="Endonuclease-I"/>
</dbReference>
<keyword evidence="3" id="KW-0378">Hydrolase</keyword>
<dbReference type="OrthoDB" id="9770276at2"/>
<evidence type="ECO:0000256" key="3">
    <source>
        <dbReference type="ARBA" id="ARBA00022801"/>
    </source>
</evidence>
<evidence type="ECO:0000256" key="1">
    <source>
        <dbReference type="ARBA" id="ARBA00006429"/>
    </source>
</evidence>
<protein>
    <submittedName>
        <fullName evidence="6">Protein containing Por secretion system C-terminal sorting domain</fullName>
    </submittedName>
</protein>
<name>A0A0S7BN48_9BACT</name>
<dbReference type="Proteomes" id="UP000053091">
    <property type="component" value="Unassembled WGS sequence"/>
</dbReference>
<dbReference type="InterPro" id="IPR026444">
    <property type="entry name" value="Secre_tail"/>
</dbReference>
<dbReference type="PANTHER" id="PTHR33607">
    <property type="entry name" value="ENDONUCLEASE-1"/>
    <property type="match status" value="1"/>
</dbReference>